<sequence length="51" mass="5829">MDDELAFIHGRIWMPKQRQSNQGRVSLSDELTSAKQDVELGQSHMDVTRSV</sequence>
<accession>A0AAD1KAK5</accession>
<dbReference type="Proteomes" id="UP000825078">
    <property type="component" value="Chromosome"/>
</dbReference>
<organism evidence="1 2">
    <name type="scientific">Shewanella algae</name>
    <dbReference type="NCBI Taxonomy" id="38313"/>
    <lineage>
        <taxon>Bacteria</taxon>
        <taxon>Pseudomonadati</taxon>
        <taxon>Pseudomonadota</taxon>
        <taxon>Gammaproteobacteria</taxon>
        <taxon>Alteromonadales</taxon>
        <taxon>Shewanellaceae</taxon>
        <taxon>Shewanella</taxon>
    </lineage>
</organism>
<dbReference type="EMBL" id="AP024613">
    <property type="protein sequence ID" value="BCV45923.1"/>
    <property type="molecule type" value="Genomic_DNA"/>
</dbReference>
<evidence type="ECO:0000313" key="2">
    <source>
        <dbReference type="Proteomes" id="UP000825078"/>
    </source>
</evidence>
<dbReference type="AlphaFoldDB" id="A0AAD1KAK5"/>
<proteinExistence type="predicted"/>
<evidence type="ECO:0000313" key="1">
    <source>
        <dbReference type="EMBL" id="BCV45923.1"/>
    </source>
</evidence>
<reference evidence="1" key="1">
    <citation type="submission" date="2021-05" db="EMBL/GenBank/DDBJ databases">
        <title>Molecular characterization for Shewanella algae harboring chromosomal blaOXA-55-like strains isolated from clinical and environment sample.</title>
        <authorList>
            <person name="Ohama Y."/>
            <person name="Aoki K."/>
            <person name="Harada S."/>
            <person name="Moriya K."/>
            <person name="Ishii Y."/>
            <person name="Tateda K."/>
        </authorList>
    </citation>
    <scope>NUCLEOTIDE SEQUENCE</scope>
    <source>
        <strain evidence="1">TUM17379</strain>
    </source>
</reference>
<name>A0AAD1KAK5_9GAMM</name>
<protein>
    <submittedName>
        <fullName evidence="1">Uncharacterized protein</fullName>
    </submittedName>
</protein>
<gene>
    <name evidence="1" type="ORF">TUM17379_29410</name>
</gene>